<evidence type="ECO:0000313" key="3">
    <source>
        <dbReference type="Proteomes" id="UP000586042"/>
    </source>
</evidence>
<proteinExistence type="predicted"/>
<dbReference type="AlphaFoldDB" id="A0A7Y6M7T8"/>
<organism evidence="2 3">
    <name type="scientific">Nonomuraea montanisoli</name>
    <dbReference type="NCBI Taxonomy" id="2741721"/>
    <lineage>
        <taxon>Bacteria</taxon>
        <taxon>Bacillati</taxon>
        <taxon>Actinomycetota</taxon>
        <taxon>Actinomycetes</taxon>
        <taxon>Streptosporangiales</taxon>
        <taxon>Streptosporangiaceae</taxon>
        <taxon>Nonomuraea</taxon>
    </lineage>
</organism>
<name>A0A7Y6M7T8_9ACTN</name>
<protein>
    <submittedName>
        <fullName evidence="2">DUF1622 domain-containing protein</fullName>
    </submittedName>
</protein>
<dbReference type="PANTHER" id="PTHR38468">
    <property type="entry name" value="SLL0939 PROTEIN"/>
    <property type="match status" value="1"/>
</dbReference>
<feature type="transmembrane region" description="Helical" evidence="1">
    <location>
        <begin position="6"/>
        <end position="27"/>
    </location>
</feature>
<dbReference type="InterPro" id="IPR012427">
    <property type="entry name" value="DUF1622"/>
</dbReference>
<comment type="caution">
    <text evidence="2">The sequence shown here is derived from an EMBL/GenBank/DDBJ whole genome shotgun (WGS) entry which is preliminary data.</text>
</comment>
<sequence length="114" mass="12237">MEIIGGVMDFAGVLVIAAGVLAALVDFGVRYVRTREAAGLYTLCRQSVGRAILLGLELLVAADIIRTVAVSPTFQSVGVLAVIVAVRTFLSFSLQVELEGRLPWRAEPPREPSR</sequence>
<reference evidence="2 3" key="1">
    <citation type="submission" date="2020-06" db="EMBL/GenBank/DDBJ databases">
        <title>Nonomuraea sp. SMC257, a novel actinomycete isolated from soil.</title>
        <authorList>
            <person name="Chanama M."/>
        </authorList>
    </citation>
    <scope>NUCLEOTIDE SEQUENCE [LARGE SCALE GENOMIC DNA]</scope>
    <source>
        <strain evidence="2 3">SMC257</strain>
    </source>
</reference>
<evidence type="ECO:0000256" key="1">
    <source>
        <dbReference type="SAM" id="Phobius"/>
    </source>
</evidence>
<accession>A0A7Y6M7T8</accession>
<keyword evidence="1" id="KW-0472">Membrane</keyword>
<evidence type="ECO:0000313" key="2">
    <source>
        <dbReference type="EMBL" id="NUW36709.1"/>
    </source>
</evidence>
<keyword evidence="1" id="KW-0812">Transmembrane</keyword>
<dbReference type="EMBL" id="JABWGN010000016">
    <property type="protein sequence ID" value="NUW36709.1"/>
    <property type="molecule type" value="Genomic_DNA"/>
</dbReference>
<dbReference type="Pfam" id="PF07784">
    <property type="entry name" value="DUF1622"/>
    <property type="match status" value="1"/>
</dbReference>
<dbReference type="PANTHER" id="PTHR38468:SF1">
    <property type="entry name" value="SLL0939 PROTEIN"/>
    <property type="match status" value="1"/>
</dbReference>
<keyword evidence="1" id="KW-1133">Transmembrane helix</keyword>
<dbReference type="Proteomes" id="UP000586042">
    <property type="component" value="Unassembled WGS sequence"/>
</dbReference>
<gene>
    <name evidence="2" type="ORF">HTZ77_35675</name>
</gene>
<keyword evidence="3" id="KW-1185">Reference proteome</keyword>